<dbReference type="OrthoDB" id="9782629at2"/>
<dbReference type="InterPro" id="IPR000415">
    <property type="entry name" value="Nitroreductase-like"/>
</dbReference>
<dbReference type="KEGG" id="psyo:PB01_17325"/>
<dbReference type="Proteomes" id="UP000325517">
    <property type="component" value="Chromosome"/>
</dbReference>
<dbReference type="PANTHER" id="PTHR43673">
    <property type="entry name" value="NAD(P)H NITROREDUCTASE YDGI-RELATED"/>
    <property type="match status" value="1"/>
</dbReference>
<comment type="similarity">
    <text evidence="1">Belongs to the nitroreductase family.</text>
</comment>
<dbReference type="PANTHER" id="PTHR43673:SF10">
    <property type="entry name" value="NADH DEHYDROGENASE_NAD(P)H NITROREDUCTASE XCC3605-RELATED"/>
    <property type="match status" value="1"/>
</dbReference>
<keyword evidence="2" id="KW-0560">Oxidoreductase</keyword>
<dbReference type="SUPFAM" id="SSF55469">
    <property type="entry name" value="FMN-dependent nitroreductase-like"/>
    <property type="match status" value="1"/>
</dbReference>
<name>A0A5J6SR55_9BACI</name>
<evidence type="ECO:0000256" key="1">
    <source>
        <dbReference type="ARBA" id="ARBA00007118"/>
    </source>
</evidence>
<evidence type="ECO:0000259" key="3">
    <source>
        <dbReference type="Pfam" id="PF00881"/>
    </source>
</evidence>
<organism evidence="4 5">
    <name type="scientific">Psychrobacillus glaciei</name>
    <dbReference type="NCBI Taxonomy" id="2283160"/>
    <lineage>
        <taxon>Bacteria</taxon>
        <taxon>Bacillati</taxon>
        <taxon>Bacillota</taxon>
        <taxon>Bacilli</taxon>
        <taxon>Bacillales</taxon>
        <taxon>Bacillaceae</taxon>
        <taxon>Psychrobacillus</taxon>
    </lineage>
</organism>
<dbReference type="Gene3D" id="3.40.109.10">
    <property type="entry name" value="NADH Oxidase"/>
    <property type="match status" value="1"/>
</dbReference>
<dbReference type="AlphaFoldDB" id="A0A5J6SR55"/>
<dbReference type="CDD" id="cd02137">
    <property type="entry name" value="MhqN-like"/>
    <property type="match status" value="1"/>
</dbReference>
<evidence type="ECO:0000313" key="4">
    <source>
        <dbReference type="EMBL" id="QFG00421.1"/>
    </source>
</evidence>
<accession>A0A5J6SR55</accession>
<dbReference type="InterPro" id="IPR029479">
    <property type="entry name" value="Nitroreductase"/>
</dbReference>
<dbReference type="EMBL" id="CP031223">
    <property type="protein sequence ID" value="QFG00421.1"/>
    <property type="molecule type" value="Genomic_DNA"/>
</dbReference>
<gene>
    <name evidence="4" type="ORF">PB01_17325</name>
</gene>
<proteinExistence type="inferred from homology"/>
<evidence type="ECO:0000313" key="5">
    <source>
        <dbReference type="Proteomes" id="UP000325517"/>
    </source>
</evidence>
<feature type="domain" description="Nitroreductase" evidence="3">
    <location>
        <begin position="12"/>
        <end position="188"/>
    </location>
</feature>
<sequence length="208" mass="23224">MSEKYTSLSEIIHERKSVRKFDPSFEISREEITAMLSEATLAPSSSNLQPWRFMIIQDQDTKKKVREYSFNQAQLETASAIIAVIGDTEMYHNIDEIYNANLEAGYIDKVNVELQIQNAKTSYPNAPVEARLNIAAFDAGLVSMQLMLIAKAKGYDTVPMGGFDKKQFAEAFELESRYVPLVLIALGKAAAPAYGSTRLPIEKIATFV</sequence>
<protein>
    <submittedName>
        <fullName evidence="4">Nitroreductase family protein</fullName>
    </submittedName>
</protein>
<evidence type="ECO:0000256" key="2">
    <source>
        <dbReference type="ARBA" id="ARBA00023002"/>
    </source>
</evidence>
<dbReference type="GO" id="GO:0016491">
    <property type="term" value="F:oxidoreductase activity"/>
    <property type="evidence" value="ECO:0007669"/>
    <property type="project" value="UniProtKB-KW"/>
</dbReference>
<dbReference type="RefSeq" id="WP_151701302.1">
    <property type="nucleotide sequence ID" value="NZ_CP031223.1"/>
</dbReference>
<keyword evidence="5" id="KW-1185">Reference proteome</keyword>
<dbReference type="Pfam" id="PF00881">
    <property type="entry name" value="Nitroreductase"/>
    <property type="match status" value="1"/>
</dbReference>
<reference evidence="4 5" key="1">
    <citation type="submission" date="2018-07" db="EMBL/GenBank/DDBJ databases">
        <title>Complete genome sequence of Psychrobacillus sp. PB01, isolated from iceberg, and comparative genome analysis of Psychrobacillus strains.</title>
        <authorList>
            <person name="Lee P.C."/>
        </authorList>
    </citation>
    <scope>NUCLEOTIDE SEQUENCE [LARGE SCALE GENOMIC DNA]</scope>
    <source>
        <strain evidence="4 5">PB01</strain>
    </source>
</reference>